<dbReference type="Gene3D" id="2.160.20.10">
    <property type="entry name" value="Single-stranded right-handed beta-helix, Pectin lyase-like"/>
    <property type="match status" value="1"/>
</dbReference>
<organism evidence="6 7">
    <name type="scientific">Arcicella aurantiaca</name>
    <dbReference type="NCBI Taxonomy" id="591202"/>
    <lineage>
        <taxon>Bacteria</taxon>
        <taxon>Pseudomonadati</taxon>
        <taxon>Bacteroidota</taxon>
        <taxon>Cytophagia</taxon>
        <taxon>Cytophagales</taxon>
        <taxon>Flectobacillaceae</taxon>
        <taxon>Arcicella</taxon>
    </lineage>
</organism>
<proteinExistence type="predicted"/>
<dbReference type="InterPro" id="IPR039448">
    <property type="entry name" value="Beta_helix"/>
</dbReference>
<dbReference type="Pfam" id="PF13229">
    <property type="entry name" value="Beta_helix"/>
    <property type="match status" value="1"/>
</dbReference>
<dbReference type="InterPro" id="IPR015943">
    <property type="entry name" value="WD40/YVTN_repeat-like_dom_sf"/>
</dbReference>
<dbReference type="Proteomes" id="UP000245489">
    <property type="component" value="Unassembled WGS sequence"/>
</dbReference>
<dbReference type="InterPro" id="IPR036514">
    <property type="entry name" value="SGNH_hydro_sf"/>
</dbReference>
<dbReference type="SUPFAM" id="SSF51126">
    <property type="entry name" value="Pectin lyase-like"/>
    <property type="match status" value="1"/>
</dbReference>
<reference evidence="6 7" key="1">
    <citation type="submission" date="2018-05" db="EMBL/GenBank/DDBJ databases">
        <title>Genomic Encyclopedia of Archaeal and Bacterial Type Strains, Phase II (KMG-II): from individual species to whole genera.</title>
        <authorList>
            <person name="Goeker M."/>
        </authorList>
    </citation>
    <scope>NUCLEOTIDE SEQUENCE [LARGE SCALE GENOMIC DNA]</scope>
    <source>
        <strain evidence="6 7">DSM 22214</strain>
    </source>
</reference>
<accession>A0A316EDQ5</accession>
<dbReference type="SUPFAM" id="SSF110296">
    <property type="entry name" value="Oligoxyloglucan reducing end-specific cellobiohydrolase"/>
    <property type="match status" value="1"/>
</dbReference>
<comment type="caution">
    <text evidence="6">The sequence shown here is derived from an EMBL/GenBank/DDBJ whole genome shotgun (WGS) entry which is preliminary data.</text>
</comment>
<dbReference type="SMART" id="SM00710">
    <property type="entry name" value="PbH1"/>
    <property type="match status" value="7"/>
</dbReference>
<dbReference type="InterPro" id="IPR044023">
    <property type="entry name" value="Ig_7"/>
</dbReference>
<dbReference type="Pfam" id="PF03629">
    <property type="entry name" value="SASA"/>
    <property type="match status" value="1"/>
</dbReference>
<dbReference type="GO" id="GO:0016788">
    <property type="term" value="F:hydrolase activity, acting on ester bonds"/>
    <property type="evidence" value="ECO:0007669"/>
    <property type="project" value="UniProtKB-ARBA"/>
</dbReference>
<keyword evidence="2" id="KW-0472">Membrane</keyword>
<feature type="domain" description="Ig-like" evidence="5">
    <location>
        <begin position="1077"/>
        <end position="1157"/>
    </location>
</feature>
<gene>
    <name evidence="6" type="ORF">LV89_02276</name>
</gene>
<dbReference type="GO" id="GO:0016829">
    <property type="term" value="F:lyase activity"/>
    <property type="evidence" value="ECO:0007669"/>
    <property type="project" value="UniProtKB-KW"/>
</dbReference>
<dbReference type="NCBIfam" id="NF041518">
    <property type="entry name" value="choice_anch_Q"/>
    <property type="match status" value="1"/>
</dbReference>
<keyword evidence="2" id="KW-1133">Transmembrane helix</keyword>
<evidence type="ECO:0000313" key="7">
    <source>
        <dbReference type="Proteomes" id="UP000245489"/>
    </source>
</evidence>
<feature type="domain" description="Ig-like" evidence="5">
    <location>
        <begin position="1160"/>
        <end position="1240"/>
    </location>
</feature>
<dbReference type="SUPFAM" id="SSF52266">
    <property type="entry name" value="SGNH hydrolase"/>
    <property type="match status" value="1"/>
</dbReference>
<evidence type="ECO:0000259" key="4">
    <source>
        <dbReference type="Pfam" id="PF13229"/>
    </source>
</evidence>
<sequence>MQMTRILFPQNRVLGIGISLILLISVYVGLSFELYANNDGNYIHKPSQIFPLKTTNVDGIFRFNMLGSKLSLNDDLKNFELKKSLPSCDNGSSPFSIYSVDFSNGTLTFIFNASNLSQGKWKIFKDTTVIANGVFSPTSNTINLSVGSLASNTYNFVIEGVSCTGSASKSFTVNNTTPPPPPPTVGISCNNGSTPFSVLSIAYNQGKTTFEVNANNFSSAKWSLYQDTTLIRNANFSVTNNIMTLNTGAITEGNYTFQLDGVSCDGRSRKNFRVATPFIPESTITVAPCNTDNILFVVTGESNAGGRALNTELSSLELTQRDSLKILNNENLNFESLKVGENNLLGHFTLINGTTHGLEVAIANRVRQQTFYNKKAYLLKAGQGKSLVTDWDTSGVYFKSLVTRIKAAKQNLVSSNVSYKTVILYSQGINDLLSGVSSVTWKANTKIHFQNLRNELGENTPIIMTKFMPQYSGYNGVIDEICSELTNTYSVDTWDAGLADDKHWNANGLKLIGERMLTIVERFNFASANRSATASSSALVNVSPASLCEGSSQLLTAIANNGGNAPLFQWYKNNEALPFFTNKFTSDGLGNNLVNSVAVLNDNQIYVGTAKGLSISTDGGNTFTNRITNGKPSSNSIRGVAVSSSGVIYVATAFDGVNISTDGGVTFSSKKTAQGLTNNNTRGIAVDANGKIYVATMTGLSISTDGGNSFSSRNANHGLPSNSIQCVFVGSDGKIYAGTSSGGIGISSDGGNHFNTYNTNNGLGDDNVFNIYVSNTGKIYAATAFGLSISNDGGNHFSNITTSNGLGDDYVYCVAVSPDNRIFAGTYGGGLSISNDGGVTFNNYTIGNGLGDDRVRAMAINSTGKLFVGTTGSLSIGNQNIYNVTNAKANDNYSVSMSTICPITKVSTASFVISPAPSLPTVADKAICSGTTTTLSGTCSVGSLIWYSSDTSTTPLGTDTYTTDVIAANTDFYATCQSGSCTSNRVKLTVTASQVPANPVVNNQNICSGNNTTLSAYCATGVVTWYASATDTIRLGVNNFGTPILTESANYYVSCNLPNLSCNSSRLLVAVNVSTTPPSPTTANTTICKGSTTLLTATCLAGVATWFNSTNSTSALASGTYTTPALTTNTDYYVECKVTNNVLTCNSVRTKITVTVNDIPTTPTGNGMLICYNTTASLTATCLTGTQTWYSGVASETVLGSGSFTTPALTTTTDYYVSCESGGTTNCRSSRLKVTVTVNPMITPPVGLTNQSVYAGNTIALQATGCTGTGFSVKWYESTNNTLVQLPVAPTATKSYYAKCEQVVNSLTCASLKSTDISLTVIRRVFVDSTKVSATTQDGNTWATAYGNLVTGLASASSGIEVWVAKGTYKPTTTNTRTISFTVPSGVKVYGGFAGTETLLTQRNANNSPSILSGEIGDLGVNTDNSYHVVTFDATDNNTVLDGFIITGGNANFTSITELSVPYTATTTATDNTGGGIVVKNTANPTISNCTIKLNSAKVGGGIFCANGSFAKILSCKVIGNIASIGGAIYTQQNSNIWVKNAQISGNKGNGEAFYNNSTTPLVVNCTIVGSGGSTQAVYNGTSSPSIFQNCIIWGYTNLFNDTQSSVSYSNLSGDYAGVGNSNTDPLFVSALPVSGSVSVAGNFHLTSVSPMIDGGSNTFVSTTDKDIEQNTRIFGNGRVDVGAFEFQGSRTGGTITSIKTGNWEDGSTWDAGRKPYAGDVVIISTNHIISINSIGIAKTIQYGVNTSLKFMSSSTGLQIGI</sequence>
<dbReference type="InterPro" id="IPR011050">
    <property type="entry name" value="Pectin_lyase_fold/virulence"/>
</dbReference>
<feature type="domain" description="Right handed beta helix" evidence="4">
    <location>
        <begin position="1442"/>
        <end position="1587"/>
    </location>
</feature>
<evidence type="ECO:0000259" key="3">
    <source>
        <dbReference type="Pfam" id="PF03629"/>
    </source>
</evidence>
<dbReference type="Pfam" id="PF19081">
    <property type="entry name" value="Ig_7"/>
    <property type="match status" value="4"/>
</dbReference>
<feature type="domain" description="Ig-like" evidence="5">
    <location>
        <begin position="917"/>
        <end position="991"/>
    </location>
</feature>
<protein>
    <submittedName>
        <fullName evidence="6">Parallel beta helix pectate lyase-like protein</fullName>
    </submittedName>
</protein>
<dbReference type="InterPro" id="IPR059226">
    <property type="entry name" value="Choice_anch_Q_dom"/>
</dbReference>
<dbReference type="InterPro" id="IPR006626">
    <property type="entry name" value="PbH1"/>
</dbReference>
<feature type="domain" description="Sialate O-acetylesterase" evidence="3">
    <location>
        <begin position="295"/>
        <end position="517"/>
    </location>
</feature>
<dbReference type="EMBL" id="QGGO01000010">
    <property type="protein sequence ID" value="PWK26767.1"/>
    <property type="molecule type" value="Genomic_DNA"/>
</dbReference>
<evidence type="ECO:0000256" key="2">
    <source>
        <dbReference type="SAM" id="Phobius"/>
    </source>
</evidence>
<keyword evidence="1" id="KW-0378">Hydrolase</keyword>
<name>A0A316EDQ5_9BACT</name>
<keyword evidence="7" id="KW-1185">Reference proteome</keyword>
<feature type="transmembrane region" description="Helical" evidence="2">
    <location>
        <begin position="12"/>
        <end position="30"/>
    </location>
</feature>
<dbReference type="InterPro" id="IPR005181">
    <property type="entry name" value="SASA"/>
</dbReference>
<keyword evidence="2" id="KW-0812">Transmembrane</keyword>
<evidence type="ECO:0000313" key="6">
    <source>
        <dbReference type="EMBL" id="PWK26767.1"/>
    </source>
</evidence>
<dbReference type="Gene3D" id="3.40.50.1110">
    <property type="entry name" value="SGNH hydrolase"/>
    <property type="match status" value="1"/>
</dbReference>
<dbReference type="InterPro" id="IPR012334">
    <property type="entry name" value="Pectin_lyas_fold"/>
</dbReference>
<keyword evidence="6" id="KW-0456">Lyase</keyword>
<dbReference type="Gene3D" id="2.130.10.10">
    <property type="entry name" value="YVTN repeat-like/Quinoprotein amine dehydrogenase"/>
    <property type="match status" value="3"/>
</dbReference>
<evidence type="ECO:0000256" key="1">
    <source>
        <dbReference type="ARBA" id="ARBA00022801"/>
    </source>
</evidence>
<feature type="domain" description="Ig-like" evidence="5">
    <location>
        <begin position="996"/>
        <end position="1074"/>
    </location>
</feature>
<evidence type="ECO:0000259" key="5">
    <source>
        <dbReference type="Pfam" id="PF19081"/>
    </source>
</evidence>